<dbReference type="EMBL" id="JAGFBR010000007">
    <property type="protein sequence ID" value="KAH0464330.1"/>
    <property type="molecule type" value="Genomic_DNA"/>
</dbReference>
<accession>A0AAV7HA11</accession>
<protein>
    <submittedName>
        <fullName evidence="1">Uncharacterized protein</fullName>
    </submittedName>
</protein>
<sequence length="108" mass="12256">MAKAIELHCLIYAGNYANDTSLRRFHKNFDASITTTNKCDFEEEFEKIWAQMIIEGSLHNNGWLDDLIGTDILSTHCIKSTKNVCHEISKLASSTANYFQGLARLMII</sequence>
<name>A0AAV7HA11_DENCH</name>
<dbReference type="Proteomes" id="UP000775213">
    <property type="component" value="Unassembled WGS sequence"/>
</dbReference>
<comment type="caution">
    <text evidence="1">The sequence shown here is derived from an EMBL/GenBank/DDBJ whole genome shotgun (WGS) entry which is preliminary data.</text>
</comment>
<evidence type="ECO:0000313" key="2">
    <source>
        <dbReference type="Proteomes" id="UP000775213"/>
    </source>
</evidence>
<organism evidence="1 2">
    <name type="scientific">Dendrobium chrysotoxum</name>
    <name type="common">Orchid</name>
    <dbReference type="NCBI Taxonomy" id="161865"/>
    <lineage>
        <taxon>Eukaryota</taxon>
        <taxon>Viridiplantae</taxon>
        <taxon>Streptophyta</taxon>
        <taxon>Embryophyta</taxon>
        <taxon>Tracheophyta</taxon>
        <taxon>Spermatophyta</taxon>
        <taxon>Magnoliopsida</taxon>
        <taxon>Liliopsida</taxon>
        <taxon>Asparagales</taxon>
        <taxon>Orchidaceae</taxon>
        <taxon>Epidendroideae</taxon>
        <taxon>Malaxideae</taxon>
        <taxon>Dendrobiinae</taxon>
        <taxon>Dendrobium</taxon>
    </lineage>
</organism>
<evidence type="ECO:0000313" key="1">
    <source>
        <dbReference type="EMBL" id="KAH0464330.1"/>
    </source>
</evidence>
<dbReference type="AlphaFoldDB" id="A0AAV7HA11"/>
<reference evidence="1 2" key="1">
    <citation type="journal article" date="2021" name="Hortic Res">
        <title>Chromosome-scale assembly of the Dendrobium chrysotoxum genome enhances the understanding of orchid evolution.</title>
        <authorList>
            <person name="Zhang Y."/>
            <person name="Zhang G.Q."/>
            <person name="Zhang D."/>
            <person name="Liu X.D."/>
            <person name="Xu X.Y."/>
            <person name="Sun W.H."/>
            <person name="Yu X."/>
            <person name="Zhu X."/>
            <person name="Wang Z.W."/>
            <person name="Zhao X."/>
            <person name="Zhong W.Y."/>
            <person name="Chen H."/>
            <person name="Yin W.L."/>
            <person name="Huang T."/>
            <person name="Niu S.C."/>
            <person name="Liu Z.J."/>
        </authorList>
    </citation>
    <scope>NUCLEOTIDE SEQUENCE [LARGE SCALE GENOMIC DNA]</scope>
    <source>
        <strain evidence="1">Lindl</strain>
    </source>
</reference>
<proteinExistence type="predicted"/>
<keyword evidence="2" id="KW-1185">Reference proteome</keyword>
<gene>
    <name evidence="1" type="ORF">IEQ34_007116</name>
</gene>